<keyword evidence="1" id="KW-0378">Hydrolase</keyword>
<dbReference type="InterPro" id="IPR051540">
    <property type="entry name" value="S-2-haloacid_dehalogenase"/>
</dbReference>
<organism evidence="2 3">
    <name type="scientific">Exophiala sideris</name>
    <dbReference type="NCBI Taxonomy" id="1016849"/>
    <lineage>
        <taxon>Eukaryota</taxon>
        <taxon>Fungi</taxon>
        <taxon>Dikarya</taxon>
        <taxon>Ascomycota</taxon>
        <taxon>Pezizomycotina</taxon>
        <taxon>Eurotiomycetes</taxon>
        <taxon>Chaetothyriomycetidae</taxon>
        <taxon>Chaetothyriales</taxon>
        <taxon>Herpotrichiellaceae</taxon>
        <taxon>Exophiala</taxon>
    </lineage>
</organism>
<dbReference type="PANTHER" id="PTHR43316">
    <property type="entry name" value="HYDROLASE, HALOACID DELAHOGENASE-RELATED"/>
    <property type="match status" value="1"/>
</dbReference>
<accession>A0ABR0IUD9</accession>
<dbReference type="InterPro" id="IPR023198">
    <property type="entry name" value="PGP-like_dom2"/>
</dbReference>
<dbReference type="PANTHER" id="PTHR43316:SF4">
    <property type="entry name" value="ACID DEHALOGENASE, PUTATIVE (AFU_ORTHOLOGUE AFUA_8G05870)-RELATED"/>
    <property type="match status" value="1"/>
</dbReference>
<dbReference type="EMBL" id="JAVRRF010000057">
    <property type="protein sequence ID" value="KAK5048440.1"/>
    <property type="molecule type" value="Genomic_DNA"/>
</dbReference>
<dbReference type="Gene3D" id="3.40.50.1000">
    <property type="entry name" value="HAD superfamily/HAD-like"/>
    <property type="match status" value="1"/>
</dbReference>
<reference evidence="2 3" key="1">
    <citation type="submission" date="2023-08" db="EMBL/GenBank/DDBJ databases">
        <title>Black Yeasts Isolated from many extreme environments.</title>
        <authorList>
            <person name="Coleine C."/>
            <person name="Stajich J.E."/>
            <person name="Selbmann L."/>
        </authorList>
    </citation>
    <scope>NUCLEOTIDE SEQUENCE [LARGE SCALE GENOMIC DNA]</scope>
    <source>
        <strain evidence="2 3">CCFEE 6328</strain>
    </source>
</reference>
<dbReference type="InterPro" id="IPR023214">
    <property type="entry name" value="HAD_sf"/>
</dbReference>
<evidence type="ECO:0000313" key="3">
    <source>
        <dbReference type="Proteomes" id="UP001345691"/>
    </source>
</evidence>
<comment type="caution">
    <text evidence="2">The sequence shown here is derived from an EMBL/GenBank/DDBJ whole genome shotgun (WGS) entry which is preliminary data.</text>
</comment>
<protein>
    <recommendedName>
        <fullName evidence="4">Haloacid dehalogenase, type II</fullName>
    </recommendedName>
</protein>
<dbReference type="Proteomes" id="UP001345691">
    <property type="component" value="Unassembled WGS sequence"/>
</dbReference>
<dbReference type="Pfam" id="PF00702">
    <property type="entry name" value="Hydrolase"/>
    <property type="match status" value="1"/>
</dbReference>
<dbReference type="Gene3D" id="1.10.150.240">
    <property type="entry name" value="Putative phosphatase, domain 2"/>
    <property type="match status" value="1"/>
</dbReference>
<proteinExistence type="predicted"/>
<gene>
    <name evidence="2" type="ORF">LTR69_011354</name>
</gene>
<sequence>MPKSVCFDVLGTCFHFQPLIDLISKIINRNGNNDKMNIDASTLFHSWFYAAQRDSTYLSICKSYTPIAQILQQTFRRACAIVDFPHPETNITDQDLRDILTRIKRLPPRDGLKECFDGLRSADWHVYAVTNGSKQASLCYYELADIQLDAAQILSCDDIKVAKPDPKVYENAKQWLESQHCKNDTALRNGSRESERWFVAAHSWDLMAARDAGFKTAWVAHEEGDPCTELFGDFDFTAKDLRECLEMIKSVE</sequence>
<dbReference type="InterPro" id="IPR036412">
    <property type="entry name" value="HAD-like_sf"/>
</dbReference>
<dbReference type="SUPFAM" id="SSF56784">
    <property type="entry name" value="HAD-like"/>
    <property type="match status" value="1"/>
</dbReference>
<evidence type="ECO:0000256" key="1">
    <source>
        <dbReference type="ARBA" id="ARBA00022801"/>
    </source>
</evidence>
<evidence type="ECO:0000313" key="2">
    <source>
        <dbReference type="EMBL" id="KAK5048440.1"/>
    </source>
</evidence>
<name>A0ABR0IUD9_9EURO</name>
<keyword evidence="3" id="KW-1185">Reference proteome</keyword>
<evidence type="ECO:0008006" key="4">
    <source>
        <dbReference type="Google" id="ProtNLM"/>
    </source>
</evidence>